<keyword evidence="3" id="KW-0805">Transcription regulation</keyword>
<evidence type="ECO:0000313" key="14">
    <source>
        <dbReference type="RefSeq" id="XP_019704009.1"/>
    </source>
</evidence>
<accession>A0A6J0PF71</accession>
<dbReference type="SUPFAM" id="SSF46689">
    <property type="entry name" value="Homeodomain-like"/>
    <property type="match status" value="1"/>
</dbReference>
<evidence type="ECO:0000256" key="3">
    <source>
        <dbReference type="ARBA" id="ARBA00023015"/>
    </source>
</evidence>
<keyword evidence="6" id="KW-0804">Transcription</keyword>
<dbReference type="InterPro" id="IPR006563">
    <property type="entry name" value="POX_dom"/>
</dbReference>
<feature type="domain" description="Homeobox" evidence="11">
    <location>
        <begin position="356"/>
        <end position="419"/>
    </location>
</feature>
<evidence type="ECO:0000256" key="10">
    <source>
        <dbReference type="SAM" id="MobiDB-lite"/>
    </source>
</evidence>
<reference evidence="13 14" key="1">
    <citation type="submission" date="2025-04" db="UniProtKB">
        <authorList>
            <consortium name="RefSeq"/>
        </authorList>
    </citation>
    <scope>IDENTIFICATION</scope>
</reference>
<name>A0A6J0PF71_ELAGV</name>
<evidence type="ECO:0000256" key="6">
    <source>
        <dbReference type="ARBA" id="ARBA00023163"/>
    </source>
</evidence>
<evidence type="ECO:0000256" key="5">
    <source>
        <dbReference type="ARBA" id="ARBA00023155"/>
    </source>
</evidence>
<dbReference type="Pfam" id="PF05920">
    <property type="entry name" value="Homeobox_KN"/>
    <property type="match status" value="1"/>
</dbReference>
<dbReference type="GO" id="GO:0003677">
    <property type="term" value="F:DNA binding"/>
    <property type="evidence" value="ECO:0007669"/>
    <property type="project" value="UniProtKB-UniRule"/>
</dbReference>
<dbReference type="RefSeq" id="XP_019704009.1">
    <property type="nucleotide sequence ID" value="XM_019848450.2"/>
</dbReference>
<evidence type="ECO:0000256" key="2">
    <source>
        <dbReference type="ARBA" id="ARBA00006454"/>
    </source>
</evidence>
<dbReference type="RefSeq" id="XP_019704008.1">
    <property type="nucleotide sequence ID" value="XM_019848449.2"/>
</dbReference>
<keyword evidence="9" id="KW-0175">Coiled coil</keyword>
<dbReference type="GO" id="GO:0005634">
    <property type="term" value="C:nucleus"/>
    <property type="evidence" value="ECO:0007669"/>
    <property type="project" value="UniProtKB-SubCell"/>
</dbReference>
<dbReference type="InterPro" id="IPR008422">
    <property type="entry name" value="KN_HD"/>
</dbReference>
<protein>
    <submittedName>
        <fullName evidence="13 14">BEL1-like homeodomain protein 1</fullName>
    </submittedName>
</protein>
<keyword evidence="12" id="KW-1185">Reference proteome</keyword>
<feature type="compositionally biased region" description="Basic and acidic residues" evidence="10">
    <location>
        <begin position="429"/>
        <end position="446"/>
    </location>
</feature>
<dbReference type="Gene3D" id="1.10.10.60">
    <property type="entry name" value="Homeodomain-like"/>
    <property type="match status" value="1"/>
</dbReference>
<dbReference type="GO" id="GO:0006355">
    <property type="term" value="P:regulation of DNA-templated transcription"/>
    <property type="evidence" value="ECO:0007669"/>
    <property type="project" value="InterPro"/>
</dbReference>
<organism evidence="12 14">
    <name type="scientific">Elaeis guineensis var. tenera</name>
    <name type="common">Oil palm</name>
    <dbReference type="NCBI Taxonomy" id="51953"/>
    <lineage>
        <taxon>Eukaryota</taxon>
        <taxon>Viridiplantae</taxon>
        <taxon>Streptophyta</taxon>
        <taxon>Embryophyta</taxon>
        <taxon>Tracheophyta</taxon>
        <taxon>Spermatophyta</taxon>
        <taxon>Magnoliopsida</taxon>
        <taxon>Liliopsida</taxon>
        <taxon>Arecaceae</taxon>
        <taxon>Arecoideae</taxon>
        <taxon>Cocoseae</taxon>
        <taxon>Elaeidinae</taxon>
        <taxon>Elaeis</taxon>
    </lineage>
</organism>
<evidence type="ECO:0000256" key="4">
    <source>
        <dbReference type="ARBA" id="ARBA00023125"/>
    </source>
</evidence>
<feature type="compositionally biased region" description="Polar residues" evidence="10">
    <location>
        <begin position="447"/>
        <end position="473"/>
    </location>
</feature>
<dbReference type="InterPro" id="IPR009057">
    <property type="entry name" value="Homeodomain-like_sf"/>
</dbReference>
<dbReference type="AlphaFoldDB" id="A0A6J0PF71"/>
<dbReference type="SMART" id="SM00389">
    <property type="entry name" value="HOX"/>
    <property type="match status" value="1"/>
</dbReference>
<dbReference type="InterPro" id="IPR001356">
    <property type="entry name" value="HD"/>
</dbReference>
<evidence type="ECO:0000313" key="13">
    <source>
        <dbReference type="RefSeq" id="XP_019704008.1"/>
    </source>
</evidence>
<dbReference type="PROSITE" id="PS50071">
    <property type="entry name" value="HOMEOBOX_2"/>
    <property type="match status" value="1"/>
</dbReference>
<comment type="subcellular location">
    <subcellularLocation>
        <location evidence="1 8">Nucleus</location>
    </subcellularLocation>
</comment>
<evidence type="ECO:0000256" key="9">
    <source>
        <dbReference type="SAM" id="Coils"/>
    </source>
</evidence>
<gene>
    <name evidence="13 14 15" type="primary">LOC105038319</name>
</gene>
<dbReference type="SMART" id="SM00574">
    <property type="entry name" value="POX"/>
    <property type="match status" value="1"/>
</dbReference>
<feature type="DNA-binding region" description="Homeobox" evidence="8">
    <location>
        <begin position="358"/>
        <end position="420"/>
    </location>
</feature>
<feature type="compositionally biased region" description="Polar residues" evidence="10">
    <location>
        <begin position="481"/>
        <end position="495"/>
    </location>
</feature>
<dbReference type="Proteomes" id="UP000504607">
    <property type="component" value="Chromosome 2"/>
</dbReference>
<feature type="region of interest" description="Disordered" evidence="10">
    <location>
        <begin position="429"/>
        <end position="501"/>
    </location>
</feature>
<dbReference type="KEGG" id="egu:105038319"/>
<dbReference type="OrthoDB" id="10056939at2759"/>
<dbReference type="RefSeq" id="XP_073114682.1">
    <property type="nucleotide sequence ID" value="XM_073258581.1"/>
</dbReference>
<keyword evidence="7 8" id="KW-0539">Nucleus</keyword>
<keyword evidence="4 8" id="KW-0238">DNA-binding</keyword>
<evidence type="ECO:0000256" key="7">
    <source>
        <dbReference type="ARBA" id="ARBA00023242"/>
    </source>
</evidence>
<dbReference type="CDD" id="cd00086">
    <property type="entry name" value="homeodomain"/>
    <property type="match status" value="1"/>
</dbReference>
<feature type="compositionally biased region" description="Basic and acidic residues" evidence="10">
    <location>
        <begin position="233"/>
        <end position="242"/>
    </location>
</feature>
<keyword evidence="5 8" id="KW-0371">Homeobox</keyword>
<dbReference type="GeneID" id="105038319"/>
<evidence type="ECO:0000313" key="12">
    <source>
        <dbReference type="Proteomes" id="UP000504607"/>
    </source>
</evidence>
<evidence type="ECO:0000313" key="15">
    <source>
        <dbReference type="RefSeq" id="XP_029118381.1"/>
    </source>
</evidence>
<evidence type="ECO:0000259" key="11">
    <source>
        <dbReference type="PROSITE" id="PS50071"/>
    </source>
</evidence>
<evidence type="ECO:0000256" key="8">
    <source>
        <dbReference type="PROSITE-ProRule" id="PRU00108"/>
    </source>
</evidence>
<feature type="region of interest" description="Disordered" evidence="10">
    <location>
        <begin position="201"/>
        <end position="242"/>
    </location>
</feature>
<evidence type="ECO:0000256" key="1">
    <source>
        <dbReference type="ARBA" id="ARBA00004123"/>
    </source>
</evidence>
<dbReference type="InterPro" id="IPR050224">
    <property type="entry name" value="TALE_homeobox"/>
</dbReference>
<sequence>MATYFHGTPEIQTDGLQTLYLMNPNYVGYSDTAAAAPANMVLLNSMNSLNPINHQQQQHFVGIPLQPTVASHESSRPQPIEVPHDVSTVHGLVPRLHCNLWTPTPASNSIDMASQLGPQRPSTMRQPQQVLSLSLSPREMVAPVPEIAPASTEDKKILGSLSSASGVSSGVSGLQSFLMGSKYLKAAQRLLDEVVNVGLGFKGDPAKGTNSKSPMKSNRESEGTGAGMGEEETSTKRGADLTTAERQELQMKKAKLVNMLDEVEQRYRQYHHQMQIVVTSFEAVAGIGSARTYTALALQTISKQFRCLRDAIAGQIRATSRSLGEEETKSGSSRLRLVDHHLRQQRALQQLGMIQHNAWRPQRGLPERSVSILRAWLFEHFLHPYPKDSDKIMLAKQTGLTRSQVSNWFINARVRLWKPMVEEMYMEEMKDQEQNNTDEKASKSDANENSVSKSSANQENSPTRTGQADSLKTTQDHPTETKVSSVAISPSSLGNDKSHASYYDNEAAMQPRLKKARRVESLQPNAMPHSISFDMKSDETSNRELLMKFMDGQQRAGDQGFSLIAGTASNGGSFGAYPIPDLGRFDSEQFTPRFSGNGVSLTLGLPYCENLSLSGAQPSFLSNESMPSFNNNPSVAHPSNAYESIDIQNRKRFAAQPLPDFVA</sequence>
<dbReference type="RefSeq" id="XP_029118381.1">
    <property type="nucleotide sequence ID" value="XM_029262548.1"/>
</dbReference>
<comment type="similarity">
    <text evidence="2">Belongs to the TALE/BELL homeobox family.</text>
</comment>
<dbReference type="PANTHER" id="PTHR11850">
    <property type="entry name" value="HOMEOBOX PROTEIN TRANSCRIPTION FACTORS"/>
    <property type="match status" value="1"/>
</dbReference>
<feature type="coiled-coil region" evidence="9">
    <location>
        <begin position="246"/>
        <end position="273"/>
    </location>
</feature>
<proteinExistence type="inferred from homology"/>
<dbReference type="FunFam" id="1.10.10.60:FF:000117">
    <property type="entry name" value="BEL1-like homeodomain protein 9"/>
    <property type="match status" value="1"/>
</dbReference>
<dbReference type="Pfam" id="PF07526">
    <property type="entry name" value="POX"/>
    <property type="match status" value="1"/>
</dbReference>